<dbReference type="Pfam" id="PF00155">
    <property type="entry name" value="Aminotran_1_2"/>
    <property type="match status" value="1"/>
</dbReference>
<organism evidence="7 8">
    <name type="scientific">Azospirillum oleiclasticum</name>
    <dbReference type="NCBI Taxonomy" id="2735135"/>
    <lineage>
        <taxon>Bacteria</taxon>
        <taxon>Pseudomonadati</taxon>
        <taxon>Pseudomonadota</taxon>
        <taxon>Alphaproteobacteria</taxon>
        <taxon>Rhodospirillales</taxon>
        <taxon>Azospirillaceae</taxon>
        <taxon>Azospirillum</taxon>
    </lineage>
</organism>
<dbReference type="SMART" id="SM00345">
    <property type="entry name" value="HTH_GNTR"/>
    <property type="match status" value="1"/>
</dbReference>
<keyword evidence="5" id="KW-0804">Transcription</keyword>
<dbReference type="PRINTS" id="PR00035">
    <property type="entry name" value="HTHGNTR"/>
</dbReference>
<comment type="caution">
    <text evidence="7">The sequence shown here is derived from an EMBL/GenBank/DDBJ whole genome shotgun (WGS) entry which is preliminary data.</text>
</comment>
<evidence type="ECO:0000256" key="2">
    <source>
        <dbReference type="ARBA" id="ARBA00022898"/>
    </source>
</evidence>
<comment type="similarity">
    <text evidence="1">In the C-terminal section; belongs to the class-I pyridoxal-phosphate-dependent aminotransferase family.</text>
</comment>
<dbReference type="InterPro" id="IPR000524">
    <property type="entry name" value="Tscrpt_reg_HTH_GntR"/>
</dbReference>
<accession>A0ABX2T5S2</accession>
<protein>
    <submittedName>
        <fullName evidence="7">PLP-dependent aminotransferase family protein</fullName>
    </submittedName>
</protein>
<dbReference type="RefSeq" id="WP_180280236.1">
    <property type="nucleotide sequence ID" value="NZ_JABFDB010000001.1"/>
</dbReference>
<sequence>MAARVENVMWARLFERQGGQVRPLQAQIRRMIVSAIAERHLVPGAPVPSSRELAEQLKVARNTVILAYQQLVDEGVLVSRERSGYYVNGETVPAGGPPDRHEGDGGGPDWAGRLAIRLTDQRNITKPKDWQRYPYPFLYGQFDPSLFPIADWRECSRQALGVLEVKDWAPDLIDGDDPLLIEQLRTRVLPKRGVWADDDEIMVTIGAQQALFLLAELLVDSRCVVGMEDPGYPDARNIFAIKTPHVRPLPVDGKGLVPGGVMAGCHVVFLTPSYQCPTGATLSLERRKALLSLADDRDMVLIEDDYECETGRESGPIPALKSLDRNGRVVYVGSLSKTLAPGLRLGYIVGPKPLIRQARALRRLMLRHPPANNQRSAALFLTLGHHGTLLRRLGRALNERALALRAALDRHLPAFRASGGPGGSSVWVEGPPGLDARELDVRARAHGVLIEPGDVFFMAEDPPRHCFRMGFSSIPVDRIEPGVAALAAAVGA</sequence>
<reference evidence="7 8" key="1">
    <citation type="submission" date="2020-05" db="EMBL/GenBank/DDBJ databases">
        <title>Azospirillum oleiclasticum sp. nov, a nitrogen-fixing and heavy crude oil-emulsifying bacterium isolated from the crude oil of Yumen Oilfield.</title>
        <authorList>
            <person name="Wu D."/>
            <person name="Cai M."/>
            <person name="Zhang X."/>
        </authorList>
    </citation>
    <scope>NUCLEOTIDE SEQUENCE [LARGE SCALE GENOMIC DNA]</scope>
    <source>
        <strain evidence="7 8">ROY-1-1-2</strain>
    </source>
</reference>
<dbReference type="Proteomes" id="UP000584642">
    <property type="component" value="Unassembled WGS sequence"/>
</dbReference>
<dbReference type="InterPro" id="IPR015424">
    <property type="entry name" value="PyrdxlP-dep_Trfase"/>
</dbReference>
<evidence type="ECO:0000313" key="7">
    <source>
        <dbReference type="EMBL" id="NYZ18498.1"/>
    </source>
</evidence>
<dbReference type="InterPro" id="IPR015421">
    <property type="entry name" value="PyrdxlP-dep_Trfase_major"/>
</dbReference>
<dbReference type="SUPFAM" id="SSF46785">
    <property type="entry name" value="Winged helix' DNA-binding domain"/>
    <property type="match status" value="1"/>
</dbReference>
<evidence type="ECO:0000256" key="3">
    <source>
        <dbReference type="ARBA" id="ARBA00023015"/>
    </source>
</evidence>
<evidence type="ECO:0000256" key="4">
    <source>
        <dbReference type="ARBA" id="ARBA00023125"/>
    </source>
</evidence>
<feature type="domain" description="HTH gntR-type" evidence="6">
    <location>
        <begin position="22"/>
        <end position="90"/>
    </location>
</feature>
<dbReference type="Gene3D" id="3.40.640.10">
    <property type="entry name" value="Type I PLP-dependent aspartate aminotransferase-like (Major domain)"/>
    <property type="match status" value="1"/>
</dbReference>
<dbReference type="InterPro" id="IPR036388">
    <property type="entry name" value="WH-like_DNA-bd_sf"/>
</dbReference>
<dbReference type="GO" id="GO:0008483">
    <property type="term" value="F:transaminase activity"/>
    <property type="evidence" value="ECO:0007669"/>
    <property type="project" value="UniProtKB-KW"/>
</dbReference>
<evidence type="ECO:0000256" key="1">
    <source>
        <dbReference type="ARBA" id="ARBA00005384"/>
    </source>
</evidence>
<dbReference type="SUPFAM" id="SSF53383">
    <property type="entry name" value="PLP-dependent transferases"/>
    <property type="match status" value="1"/>
</dbReference>
<keyword evidence="7" id="KW-0032">Aminotransferase</keyword>
<dbReference type="PANTHER" id="PTHR46577:SF1">
    <property type="entry name" value="HTH-TYPE TRANSCRIPTIONAL REGULATORY PROTEIN GABR"/>
    <property type="match status" value="1"/>
</dbReference>
<gene>
    <name evidence="7" type="ORF">HND93_02135</name>
</gene>
<evidence type="ECO:0000256" key="5">
    <source>
        <dbReference type="ARBA" id="ARBA00023163"/>
    </source>
</evidence>
<dbReference type="InterPro" id="IPR051446">
    <property type="entry name" value="HTH_trans_reg/aminotransferase"/>
</dbReference>
<dbReference type="EMBL" id="JABFDB010000001">
    <property type="protein sequence ID" value="NYZ18498.1"/>
    <property type="molecule type" value="Genomic_DNA"/>
</dbReference>
<keyword evidence="7" id="KW-0808">Transferase</keyword>
<dbReference type="Pfam" id="PF00392">
    <property type="entry name" value="GntR"/>
    <property type="match status" value="1"/>
</dbReference>
<evidence type="ECO:0000259" key="6">
    <source>
        <dbReference type="PROSITE" id="PS50949"/>
    </source>
</evidence>
<keyword evidence="8" id="KW-1185">Reference proteome</keyword>
<keyword evidence="2" id="KW-0663">Pyridoxal phosphate</keyword>
<dbReference type="PANTHER" id="PTHR46577">
    <property type="entry name" value="HTH-TYPE TRANSCRIPTIONAL REGULATORY PROTEIN GABR"/>
    <property type="match status" value="1"/>
</dbReference>
<name>A0ABX2T5S2_9PROT</name>
<dbReference type="Gene3D" id="1.10.10.10">
    <property type="entry name" value="Winged helix-like DNA-binding domain superfamily/Winged helix DNA-binding domain"/>
    <property type="match status" value="1"/>
</dbReference>
<dbReference type="PROSITE" id="PS50949">
    <property type="entry name" value="HTH_GNTR"/>
    <property type="match status" value="1"/>
</dbReference>
<dbReference type="InterPro" id="IPR004839">
    <property type="entry name" value="Aminotransferase_I/II_large"/>
</dbReference>
<proteinExistence type="inferred from homology"/>
<dbReference type="CDD" id="cd00609">
    <property type="entry name" value="AAT_like"/>
    <property type="match status" value="1"/>
</dbReference>
<keyword evidence="3" id="KW-0805">Transcription regulation</keyword>
<evidence type="ECO:0000313" key="8">
    <source>
        <dbReference type="Proteomes" id="UP000584642"/>
    </source>
</evidence>
<keyword evidence="4" id="KW-0238">DNA-binding</keyword>
<dbReference type="CDD" id="cd07377">
    <property type="entry name" value="WHTH_GntR"/>
    <property type="match status" value="1"/>
</dbReference>
<dbReference type="InterPro" id="IPR036390">
    <property type="entry name" value="WH_DNA-bd_sf"/>
</dbReference>